<accession>A0A5C6ELZ7</accession>
<evidence type="ECO:0000313" key="6">
    <source>
        <dbReference type="Proteomes" id="UP000318288"/>
    </source>
</evidence>
<dbReference type="UniPathway" id="UPA00358">
    <property type="reaction ID" value="UER00476"/>
</dbReference>
<evidence type="ECO:0000256" key="1">
    <source>
        <dbReference type="ARBA" id="ARBA00022679"/>
    </source>
</evidence>
<dbReference type="InterPro" id="IPR029044">
    <property type="entry name" value="Nucleotide-diphossugar_trans"/>
</dbReference>
<dbReference type="EMBL" id="SJPW01000005">
    <property type="protein sequence ID" value="TWU50773.1"/>
    <property type="molecule type" value="Genomic_DNA"/>
</dbReference>
<dbReference type="GO" id="GO:0033468">
    <property type="term" value="P:CMP-keto-3-deoxy-D-manno-octulosonic acid biosynthetic process"/>
    <property type="evidence" value="ECO:0007669"/>
    <property type="project" value="UniProtKB-UniRule"/>
</dbReference>
<dbReference type="Pfam" id="PF02348">
    <property type="entry name" value="CTP_transf_3"/>
    <property type="match status" value="1"/>
</dbReference>
<organism evidence="5 6">
    <name type="scientific">Rubripirellula tenax</name>
    <dbReference type="NCBI Taxonomy" id="2528015"/>
    <lineage>
        <taxon>Bacteria</taxon>
        <taxon>Pseudomonadati</taxon>
        <taxon>Planctomycetota</taxon>
        <taxon>Planctomycetia</taxon>
        <taxon>Pirellulales</taxon>
        <taxon>Pirellulaceae</taxon>
        <taxon>Rubripirellula</taxon>
    </lineage>
</organism>
<dbReference type="PANTHER" id="PTHR42866:SF2">
    <property type="entry name" value="3-DEOXY-MANNO-OCTULOSONATE CYTIDYLYLTRANSFERASE, MITOCHONDRIAL"/>
    <property type="match status" value="1"/>
</dbReference>
<protein>
    <recommendedName>
        <fullName evidence="4">3-deoxy-manno-octulosonate cytidylyltransferase</fullName>
        <ecNumber evidence="4">2.7.7.38</ecNumber>
    </recommendedName>
    <alternativeName>
        <fullName evidence="4">CMP-2-keto-3-deoxyoctulosonic acid synthase</fullName>
        <shortName evidence="4">CKS</shortName>
        <shortName evidence="4">CMP-KDO synthase</shortName>
    </alternativeName>
</protein>
<dbReference type="InterPro" id="IPR004528">
    <property type="entry name" value="KdsB"/>
</dbReference>
<comment type="catalytic activity">
    <reaction evidence="4">
        <text>3-deoxy-alpha-D-manno-oct-2-ulosonate + CTP = CMP-3-deoxy-beta-D-manno-octulosonate + diphosphate</text>
        <dbReference type="Rhea" id="RHEA:23448"/>
        <dbReference type="ChEBI" id="CHEBI:33019"/>
        <dbReference type="ChEBI" id="CHEBI:37563"/>
        <dbReference type="ChEBI" id="CHEBI:85986"/>
        <dbReference type="ChEBI" id="CHEBI:85987"/>
        <dbReference type="EC" id="2.7.7.38"/>
    </reaction>
</comment>
<dbReference type="OrthoDB" id="9815559at2"/>
<dbReference type="AlphaFoldDB" id="A0A5C6ELZ7"/>
<dbReference type="SUPFAM" id="SSF53448">
    <property type="entry name" value="Nucleotide-diphospho-sugar transferases"/>
    <property type="match status" value="1"/>
</dbReference>
<dbReference type="EC" id="2.7.7.38" evidence="4"/>
<dbReference type="InterPro" id="IPR003329">
    <property type="entry name" value="Cytidylyl_trans"/>
</dbReference>
<keyword evidence="3 4" id="KW-0448">Lipopolysaccharide biosynthesis</keyword>
<dbReference type="CDD" id="cd02517">
    <property type="entry name" value="CMP-KDO-Synthetase"/>
    <property type="match status" value="1"/>
</dbReference>
<proteinExistence type="inferred from homology"/>
<evidence type="ECO:0000256" key="3">
    <source>
        <dbReference type="ARBA" id="ARBA00022985"/>
    </source>
</evidence>
<dbReference type="GO" id="GO:0008690">
    <property type="term" value="F:3-deoxy-manno-octulosonate cytidylyltransferase activity"/>
    <property type="evidence" value="ECO:0007669"/>
    <property type="project" value="UniProtKB-UniRule"/>
</dbReference>
<dbReference type="NCBIfam" id="TIGR00466">
    <property type="entry name" value="kdsB"/>
    <property type="match status" value="1"/>
</dbReference>
<name>A0A5C6ELZ7_9BACT</name>
<evidence type="ECO:0000256" key="4">
    <source>
        <dbReference type="HAMAP-Rule" id="MF_00057"/>
    </source>
</evidence>
<keyword evidence="6" id="KW-1185">Reference proteome</keyword>
<keyword evidence="4" id="KW-0963">Cytoplasm</keyword>
<dbReference type="NCBIfam" id="NF003952">
    <property type="entry name" value="PRK05450.1-5"/>
    <property type="match status" value="1"/>
</dbReference>
<dbReference type="GO" id="GO:0005829">
    <property type="term" value="C:cytosol"/>
    <property type="evidence" value="ECO:0007669"/>
    <property type="project" value="TreeGrafter"/>
</dbReference>
<gene>
    <name evidence="5" type="primary">kpsU</name>
    <name evidence="4" type="synonym">kdsB</name>
    <name evidence="5" type="ORF">Poly51_40660</name>
</gene>
<dbReference type="RefSeq" id="WP_146459462.1">
    <property type="nucleotide sequence ID" value="NZ_SJPW01000005.1"/>
</dbReference>
<dbReference type="Gene3D" id="3.90.550.10">
    <property type="entry name" value="Spore Coat Polysaccharide Biosynthesis Protein SpsA, Chain A"/>
    <property type="match status" value="1"/>
</dbReference>
<keyword evidence="2 4" id="KW-0548">Nucleotidyltransferase</keyword>
<comment type="pathway">
    <text evidence="4">Nucleotide-sugar biosynthesis; CMP-3-deoxy-D-manno-octulosonate biosynthesis; CMP-3-deoxy-D-manno-octulosonate from 3-deoxy-D-manno-octulosonate and CTP: step 1/1.</text>
</comment>
<sequence length="256" mass="27949">MSAPRCQIVIPARLASTRLPEKLLRRVAGKTVLQFTYEAAMRSDVAENVVVAVDDVRIADEVESFGGRWFMTRVDHASGTDRIAEVAAAMPDVDVFVNVQGDEPEIDPAIIDRVARCLIDDANADLSTAGVPIRDAASLDDPAKVKIVMAGMNEAGQGRAVYFSRSSVPHVRDGVTADSLAVEPPLFWHHIGLYAYRRAFLNWFSGQSVSLLEATEKLEQLRAIEAGKRVVVARAEHAAPGIDTLADLEAFRIRIE</sequence>
<dbReference type="HAMAP" id="MF_00057">
    <property type="entry name" value="KdsB"/>
    <property type="match status" value="1"/>
</dbReference>
<keyword evidence="1 4" id="KW-0808">Transferase</keyword>
<comment type="similarity">
    <text evidence="4">Belongs to the KdsB family.</text>
</comment>
<reference evidence="5 6" key="1">
    <citation type="submission" date="2019-02" db="EMBL/GenBank/DDBJ databases">
        <title>Deep-cultivation of Planctomycetes and their phenomic and genomic characterization uncovers novel biology.</title>
        <authorList>
            <person name="Wiegand S."/>
            <person name="Jogler M."/>
            <person name="Boedeker C."/>
            <person name="Pinto D."/>
            <person name="Vollmers J."/>
            <person name="Rivas-Marin E."/>
            <person name="Kohn T."/>
            <person name="Peeters S.H."/>
            <person name="Heuer A."/>
            <person name="Rast P."/>
            <person name="Oberbeckmann S."/>
            <person name="Bunk B."/>
            <person name="Jeske O."/>
            <person name="Meyerdierks A."/>
            <person name="Storesund J.E."/>
            <person name="Kallscheuer N."/>
            <person name="Luecker S."/>
            <person name="Lage O.M."/>
            <person name="Pohl T."/>
            <person name="Merkel B.J."/>
            <person name="Hornburger P."/>
            <person name="Mueller R.-W."/>
            <person name="Bruemmer F."/>
            <person name="Labrenz M."/>
            <person name="Spormann A.M."/>
            <person name="Op Den Camp H."/>
            <person name="Overmann J."/>
            <person name="Amann R."/>
            <person name="Jetten M.S.M."/>
            <person name="Mascher T."/>
            <person name="Medema M.H."/>
            <person name="Devos D.P."/>
            <person name="Kaster A.-K."/>
            <person name="Ovreas L."/>
            <person name="Rohde M."/>
            <person name="Galperin M.Y."/>
            <person name="Jogler C."/>
        </authorList>
    </citation>
    <scope>NUCLEOTIDE SEQUENCE [LARGE SCALE GENOMIC DNA]</scope>
    <source>
        <strain evidence="5 6">Poly51</strain>
    </source>
</reference>
<comment type="function">
    <text evidence="4">Activates KDO (a required 8-carbon sugar) for incorporation into bacterial lipopolysaccharide in Gram-negative bacteria.</text>
</comment>
<comment type="subcellular location">
    <subcellularLocation>
        <location evidence="4">Cytoplasm</location>
    </subcellularLocation>
</comment>
<dbReference type="Proteomes" id="UP000318288">
    <property type="component" value="Unassembled WGS sequence"/>
</dbReference>
<evidence type="ECO:0000313" key="5">
    <source>
        <dbReference type="EMBL" id="TWU50773.1"/>
    </source>
</evidence>
<comment type="caution">
    <text evidence="5">The sequence shown here is derived from an EMBL/GenBank/DDBJ whole genome shotgun (WGS) entry which is preliminary data.</text>
</comment>
<dbReference type="GO" id="GO:0009103">
    <property type="term" value="P:lipopolysaccharide biosynthetic process"/>
    <property type="evidence" value="ECO:0007669"/>
    <property type="project" value="UniProtKB-UniRule"/>
</dbReference>
<evidence type="ECO:0000256" key="2">
    <source>
        <dbReference type="ARBA" id="ARBA00022695"/>
    </source>
</evidence>
<dbReference type="PANTHER" id="PTHR42866">
    <property type="entry name" value="3-DEOXY-MANNO-OCTULOSONATE CYTIDYLYLTRANSFERASE"/>
    <property type="match status" value="1"/>
</dbReference>